<dbReference type="PANTHER" id="PTHR34512:SF30">
    <property type="entry name" value="OUTER MEMBRANE PROTEIN ASSEMBLY FACTOR BAMB"/>
    <property type="match status" value="1"/>
</dbReference>
<feature type="domain" description="Pyrrolo-quinoline quinone repeat" evidence="2">
    <location>
        <begin position="95"/>
        <end position="213"/>
    </location>
</feature>
<organism evidence="3 4">
    <name type="scientific">Candidatus Viadribacter manganicus</name>
    <dbReference type="NCBI Taxonomy" id="1759059"/>
    <lineage>
        <taxon>Bacteria</taxon>
        <taxon>Pseudomonadati</taxon>
        <taxon>Pseudomonadota</taxon>
        <taxon>Alphaproteobacteria</taxon>
        <taxon>Hyphomonadales</taxon>
        <taxon>Hyphomonadaceae</taxon>
        <taxon>Candidatus Viadribacter</taxon>
    </lineage>
</organism>
<dbReference type="SMART" id="SM00564">
    <property type="entry name" value="PQQ"/>
    <property type="match status" value="4"/>
</dbReference>
<feature type="domain" description="Pyrrolo-quinoline quinone repeat" evidence="2">
    <location>
        <begin position="333"/>
        <end position="424"/>
    </location>
</feature>
<reference evidence="3 4" key="1">
    <citation type="submission" date="2015-11" db="EMBL/GenBank/DDBJ databases">
        <title>Whole-Genome Sequence of Candidatus Oderbacter manganicum from the National Park Lower Oder Valley, Germany.</title>
        <authorList>
            <person name="Braun B."/>
            <person name="Liere K."/>
            <person name="Szewzyk U."/>
        </authorList>
    </citation>
    <scope>NUCLEOTIDE SEQUENCE [LARGE SCALE GENOMIC DNA]</scope>
    <source>
        <strain evidence="3 4">OTSz_A_272</strain>
    </source>
</reference>
<dbReference type="InterPro" id="IPR018391">
    <property type="entry name" value="PQQ_b-propeller_rpt"/>
</dbReference>
<dbReference type="SUPFAM" id="SSF50998">
    <property type="entry name" value="Quinoprotein alcohol dehydrogenase-like"/>
    <property type="match status" value="2"/>
</dbReference>
<keyword evidence="4" id="KW-1185">Reference proteome</keyword>
<dbReference type="KEGG" id="cbot:ATE48_09115"/>
<evidence type="ECO:0000259" key="2">
    <source>
        <dbReference type="Pfam" id="PF13360"/>
    </source>
</evidence>
<accession>A0A1B1AHM2</accession>
<dbReference type="EMBL" id="CP013244">
    <property type="protein sequence ID" value="ANP46069.1"/>
    <property type="molecule type" value="Genomic_DNA"/>
</dbReference>
<evidence type="ECO:0000313" key="3">
    <source>
        <dbReference type="EMBL" id="ANP46069.1"/>
    </source>
</evidence>
<feature type="compositionally biased region" description="Polar residues" evidence="1">
    <location>
        <begin position="214"/>
        <end position="229"/>
    </location>
</feature>
<dbReference type="InParanoid" id="A0A1B1AHM2"/>
<proteinExistence type="predicted"/>
<protein>
    <recommendedName>
        <fullName evidence="2">Pyrrolo-quinoline quinone repeat domain-containing protein</fullName>
    </recommendedName>
</protein>
<evidence type="ECO:0000256" key="1">
    <source>
        <dbReference type="SAM" id="MobiDB-lite"/>
    </source>
</evidence>
<sequence>MQPRHVPELQTERFVDPISGFDGFRVRVDGPQRGIPTPAMQGGRVYFGGGFGSYDVFAVDMRSGDLAWRLRTTDDGPTAVTVSGRWAAYNTESCTIEVVDTESGERVWSRWLGDPLLAQPAIDGERLFMAWPQNGAHVLGAFAVADGAPIWQRSLEHDVISAPIVCDGAVYVSQFDGSVMSIEIATGNVVWKRELRATSAPWIVGGDVYVAQRSAENSGPRSEPNQSRTAETDGEELVLERTANLDGRYGRRKSVTASKPARYYAQRWAADAKAAAADLDGSVGFATPPAAAKMDKIRALLGEGTIARAWRHQGSRPVVWEGVLFETTGDELEARSIASGETLWRWRGAEAHDGNRALTPPAVANGRVLAGTGDGRVIAWDALTGAVRFTVHVGAAVHWQPVMSAGRVAVGLEDSSLVVFDTNDSANDGWPMWGGGPGHNGPTATKSASVAAAA</sequence>
<dbReference type="OrthoDB" id="9794322at2"/>
<dbReference type="Proteomes" id="UP000092498">
    <property type="component" value="Chromosome"/>
</dbReference>
<dbReference type="InterPro" id="IPR011047">
    <property type="entry name" value="Quinoprotein_ADH-like_sf"/>
</dbReference>
<feature type="region of interest" description="Disordered" evidence="1">
    <location>
        <begin position="214"/>
        <end position="235"/>
    </location>
</feature>
<dbReference type="PANTHER" id="PTHR34512">
    <property type="entry name" value="CELL SURFACE PROTEIN"/>
    <property type="match status" value="1"/>
</dbReference>
<feature type="region of interest" description="Disordered" evidence="1">
    <location>
        <begin position="432"/>
        <end position="454"/>
    </location>
</feature>
<dbReference type="InterPro" id="IPR002372">
    <property type="entry name" value="PQQ_rpt_dom"/>
</dbReference>
<dbReference type="Gene3D" id="2.130.10.10">
    <property type="entry name" value="YVTN repeat-like/Quinoprotein amine dehydrogenase"/>
    <property type="match status" value="2"/>
</dbReference>
<name>A0A1B1AHM2_9PROT</name>
<dbReference type="InterPro" id="IPR015943">
    <property type="entry name" value="WD40/YVTN_repeat-like_dom_sf"/>
</dbReference>
<dbReference type="AlphaFoldDB" id="A0A1B1AHM2"/>
<gene>
    <name evidence="3" type="ORF">ATE48_09115</name>
</gene>
<dbReference type="RefSeq" id="WP_066770421.1">
    <property type="nucleotide sequence ID" value="NZ_CP013244.1"/>
</dbReference>
<feature type="compositionally biased region" description="Low complexity" evidence="1">
    <location>
        <begin position="443"/>
        <end position="454"/>
    </location>
</feature>
<evidence type="ECO:0000313" key="4">
    <source>
        <dbReference type="Proteomes" id="UP000092498"/>
    </source>
</evidence>
<dbReference type="Pfam" id="PF13360">
    <property type="entry name" value="PQQ_2"/>
    <property type="match status" value="2"/>
</dbReference>
<dbReference type="STRING" id="1759059.ATE48_09115"/>